<keyword evidence="2" id="KW-0964">Secreted</keyword>
<comment type="similarity">
    <text evidence="1">Belongs to the serine-aspartate repeat-containing protein (SDr) family.</text>
</comment>
<accession>A0ABR8PUU6</accession>
<evidence type="ECO:0000313" key="4">
    <source>
        <dbReference type="EMBL" id="MBD7911904.1"/>
    </source>
</evidence>
<comment type="caution">
    <text evidence="4">The sequence shown here is derived from an EMBL/GenBank/DDBJ whole genome shotgun (WGS) entry which is preliminary data.</text>
</comment>
<dbReference type="EMBL" id="JACSRA010000016">
    <property type="protein sequence ID" value="MBD7911904.1"/>
    <property type="molecule type" value="Genomic_DNA"/>
</dbReference>
<dbReference type="RefSeq" id="WP_143317685.1">
    <property type="nucleotide sequence ID" value="NZ_JACSRA010000016.1"/>
</dbReference>
<evidence type="ECO:0000256" key="3">
    <source>
        <dbReference type="ARBA" id="ARBA00022729"/>
    </source>
</evidence>
<reference evidence="4 5" key="1">
    <citation type="submission" date="2020-08" db="EMBL/GenBank/DDBJ databases">
        <title>A Genomic Blueprint of the Chicken Gut Microbiome.</title>
        <authorList>
            <person name="Gilroy R."/>
            <person name="Ravi A."/>
            <person name="Getino M."/>
            <person name="Pursley I."/>
            <person name="Horton D.L."/>
            <person name="Alikhan N.-F."/>
            <person name="Baker D."/>
            <person name="Gharbi K."/>
            <person name="Hall N."/>
            <person name="Watson M."/>
            <person name="Adriaenssens E.M."/>
            <person name="Foster-Nyarko E."/>
            <person name="Jarju S."/>
            <person name="Secka A."/>
            <person name="Antonio M."/>
            <person name="Oren A."/>
            <person name="Chaudhuri R."/>
            <person name="La Ragione R.M."/>
            <person name="Hildebrand F."/>
            <person name="Pallen M.J."/>
        </authorList>
    </citation>
    <scope>NUCLEOTIDE SEQUENCE [LARGE SCALE GENOMIC DNA]</scope>
    <source>
        <strain evidence="4 5">Sa3CVN1</strain>
    </source>
</reference>
<dbReference type="Gene3D" id="2.60.40.1120">
    <property type="entry name" value="Carboxypeptidase-like, regulatory domain"/>
    <property type="match status" value="2"/>
</dbReference>
<proteinExistence type="inferred from homology"/>
<dbReference type="SUPFAM" id="SSF49478">
    <property type="entry name" value="Cna protein B-type domain"/>
    <property type="match status" value="1"/>
</dbReference>
<dbReference type="SUPFAM" id="SSF49452">
    <property type="entry name" value="Starch-binding domain-like"/>
    <property type="match status" value="1"/>
</dbReference>
<sequence length="288" mass="30313">MPFVNLYDIGYSDPFVITGREEKTENLNLTTNEALTTGTLEGQVTSGGTGVAGATVKLFDANNEPFEHTTTDQNGNYSFENVPAGSYSVVAVAPGFLLSNSIPVTIQDDETTTINIPLETNPNANLGTVYGIITSSVGNTPIENATVTLTTVPQPGETPTTIATATTNDRGQFFFVNIPPDSYIVSASRTGFNPNQSGTLNVAANAFVTSNLILTPNTQNNTGTVSGVITDEDTNQPIANANVALYSITGGTERIIAITQTNISGRYLFANVAPGNYRVKATVQETQG</sequence>
<evidence type="ECO:0000256" key="2">
    <source>
        <dbReference type="ARBA" id="ARBA00022525"/>
    </source>
</evidence>
<dbReference type="InterPro" id="IPR013783">
    <property type="entry name" value="Ig-like_fold"/>
</dbReference>
<dbReference type="Proteomes" id="UP000627781">
    <property type="component" value="Unassembled WGS sequence"/>
</dbReference>
<keyword evidence="3" id="KW-0732">Signal</keyword>
<dbReference type="PANTHER" id="PTHR36108:SF13">
    <property type="entry name" value="COLOSSIN-B-RELATED"/>
    <property type="match status" value="1"/>
</dbReference>
<dbReference type="SUPFAM" id="SSF49464">
    <property type="entry name" value="Carboxypeptidase regulatory domain-like"/>
    <property type="match status" value="1"/>
</dbReference>
<dbReference type="Pfam" id="PF13620">
    <property type="entry name" value="CarboxypepD_reg"/>
    <property type="match status" value="3"/>
</dbReference>
<evidence type="ECO:0000313" key="5">
    <source>
        <dbReference type="Proteomes" id="UP000627781"/>
    </source>
</evidence>
<dbReference type="InterPro" id="IPR013784">
    <property type="entry name" value="Carb-bd-like_fold"/>
</dbReference>
<keyword evidence="5" id="KW-1185">Reference proteome</keyword>
<name>A0ABR8PUU6_9CLOT</name>
<organism evidence="4 5">
    <name type="scientific">Clostridium cibarium</name>
    <dbReference type="NCBI Taxonomy" id="2762247"/>
    <lineage>
        <taxon>Bacteria</taxon>
        <taxon>Bacillati</taxon>
        <taxon>Bacillota</taxon>
        <taxon>Clostridia</taxon>
        <taxon>Eubacteriales</taxon>
        <taxon>Clostridiaceae</taxon>
        <taxon>Clostridium</taxon>
    </lineage>
</organism>
<dbReference type="PANTHER" id="PTHR36108">
    <property type="entry name" value="COLOSSIN-B-RELATED"/>
    <property type="match status" value="1"/>
</dbReference>
<evidence type="ECO:0000256" key="1">
    <source>
        <dbReference type="ARBA" id="ARBA00007257"/>
    </source>
</evidence>
<dbReference type="InterPro" id="IPR008969">
    <property type="entry name" value="CarboxyPept-like_regulatory"/>
</dbReference>
<protein>
    <submittedName>
        <fullName evidence="4">Carboxypeptidase regulatory-like domain-containing protein</fullName>
    </submittedName>
</protein>
<dbReference type="Gene3D" id="2.60.40.10">
    <property type="entry name" value="Immunoglobulins"/>
    <property type="match status" value="1"/>
</dbReference>
<gene>
    <name evidence="4" type="ORF">H9661_11085</name>
</gene>